<proteinExistence type="predicted"/>
<evidence type="ECO:0000313" key="5">
    <source>
        <dbReference type="Proteomes" id="UP001329313"/>
    </source>
</evidence>
<feature type="transmembrane region" description="Helical" evidence="2">
    <location>
        <begin position="32"/>
        <end position="55"/>
    </location>
</feature>
<keyword evidence="2" id="KW-1133">Transmembrane helix</keyword>
<feature type="compositionally biased region" description="Polar residues" evidence="1">
    <location>
        <begin position="1"/>
        <end position="11"/>
    </location>
</feature>
<dbReference type="RefSeq" id="WP_330170569.1">
    <property type="nucleotide sequence ID" value="NZ_CP137080.1"/>
</dbReference>
<organism evidence="4 5">
    <name type="scientific">Microbacterium limosum</name>
    <dbReference type="NCBI Taxonomy" id="3079935"/>
    <lineage>
        <taxon>Bacteria</taxon>
        <taxon>Bacillati</taxon>
        <taxon>Actinomycetota</taxon>
        <taxon>Actinomycetes</taxon>
        <taxon>Micrococcales</taxon>
        <taxon>Microbacteriaceae</taxon>
        <taxon>Microbacterium</taxon>
    </lineage>
</organism>
<dbReference type="Pfam" id="PF03713">
    <property type="entry name" value="DUF305"/>
    <property type="match status" value="1"/>
</dbReference>
<dbReference type="Gene3D" id="1.20.1260.10">
    <property type="match status" value="1"/>
</dbReference>
<keyword evidence="5" id="KW-1185">Reference proteome</keyword>
<keyword evidence="2" id="KW-0472">Membrane</keyword>
<gene>
    <name evidence="4" type="ORF">RYJ27_12205</name>
</gene>
<keyword evidence="2" id="KW-0812">Transmembrane</keyword>
<reference evidence="4 5" key="1">
    <citation type="submission" date="2023-10" db="EMBL/GenBank/DDBJ databases">
        <title>Y20.</title>
        <authorList>
            <person name="Zhang G."/>
            <person name="Ding Y."/>
        </authorList>
    </citation>
    <scope>NUCLEOTIDE SEQUENCE [LARGE SCALE GENOMIC DNA]</scope>
    <source>
        <strain evidence="4 5">Y20</strain>
    </source>
</reference>
<dbReference type="Proteomes" id="UP001329313">
    <property type="component" value="Chromosome"/>
</dbReference>
<feature type="compositionally biased region" description="Basic and acidic residues" evidence="1">
    <location>
        <begin position="12"/>
        <end position="21"/>
    </location>
</feature>
<feature type="region of interest" description="Disordered" evidence="1">
    <location>
        <begin position="1"/>
        <end position="24"/>
    </location>
</feature>
<sequence>MIGLSTNQNNDQQRDHNERQTGQKSRMQMTMYLRFAAMILTAMVVMYWVMFAGSWEWGHVRFSESRVFMAVTMGGTMVLVMLAWMLNMYKNTKANIAIVAVGVLLIGGGIALDRSQITVDDTDWMSAMIPHHSLAITRSERAQIQDVRVCELAVSISEAQRNEILEMDWLIKDIEENGIAATVAEAEAREVPEFDRAATRQCPAE</sequence>
<evidence type="ECO:0000256" key="2">
    <source>
        <dbReference type="SAM" id="Phobius"/>
    </source>
</evidence>
<accession>A0AAU0MH13</accession>
<dbReference type="EMBL" id="CP137080">
    <property type="protein sequence ID" value="WOQ69445.1"/>
    <property type="molecule type" value="Genomic_DNA"/>
</dbReference>
<feature type="transmembrane region" description="Helical" evidence="2">
    <location>
        <begin position="67"/>
        <end position="87"/>
    </location>
</feature>
<protein>
    <submittedName>
        <fullName evidence="4">DUF305 domain-containing protein</fullName>
    </submittedName>
</protein>
<feature type="domain" description="DUF305" evidence="3">
    <location>
        <begin position="121"/>
        <end position="182"/>
    </location>
</feature>
<evidence type="ECO:0000313" key="4">
    <source>
        <dbReference type="EMBL" id="WOQ69445.1"/>
    </source>
</evidence>
<evidence type="ECO:0000259" key="3">
    <source>
        <dbReference type="Pfam" id="PF03713"/>
    </source>
</evidence>
<dbReference type="InterPro" id="IPR012347">
    <property type="entry name" value="Ferritin-like"/>
</dbReference>
<name>A0AAU0MH13_9MICO</name>
<dbReference type="InterPro" id="IPR005183">
    <property type="entry name" value="DUF305_CopM-like"/>
</dbReference>
<evidence type="ECO:0000256" key="1">
    <source>
        <dbReference type="SAM" id="MobiDB-lite"/>
    </source>
</evidence>
<feature type="transmembrane region" description="Helical" evidence="2">
    <location>
        <begin position="94"/>
        <end position="112"/>
    </location>
</feature>
<dbReference type="AlphaFoldDB" id="A0AAU0MH13"/>
<dbReference type="KEGG" id="mliy:RYJ27_12205"/>